<protein>
    <submittedName>
        <fullName evidence="1">Uncharacterized protein</fullName>
    </submittedName>
</protein>
<gene>
    <name evidence="1" type="ORF">H9868_05190</name>
</gene>
<reference evidence="1" key="1">
    <citation type="journal article" date="2021" name="PeerJ">
        <title>Extensive microbial diversity within the chicken gut microbiome revealed by metagenomics and culture.</title>
        <authorList>
            <person name="Gilroy R."/>
            <person name="Ravi A."/>
            <person name="Getino M."/>
            <person name="Pursley I."/>
            <person name="Horton D.L."/>
            <person name="Alikhan N.F."/>
            <person name="Baker D."/>
            <person name="Gharbi K."/>
            <person name="Hall N."/>
            <person name="Watson M."/>
            <person name="Adriaenssens E.M."/>
            <person name="Foster-Nyarko E."/>
            <person name="Jarju S."/>
            <person name="Secka A."/>
            <person name="Antonio M."/>
            <person name="Oren A."/>
            <person name="Chaudhuri R.R."/>
            <person name="La Ragione R."/>
            <person name="Hildebrand F."/>
            <person name="Pallen M.J."/>
        </authorList>
    </citation>
    <scope>NUCLEOTIDE SEQUENCE</scope>
    <source>
        <strain evidence="1">ChiGjej6B6-1540</strain>
    </source>
</reference>
<dbReference type="Proteomes" id="UP000824192">
    <property type="component" value="Unassembled WGS sequence"/>
</dbReference>
<dbReference type="Gene3D" id="3.30.1920.10">
    <property type="entry name" value="Baseplate protein-like domains - 2 layer sandwich fold"/>
    <property type="match status" value="1"/>
</dbReference>
<accession>A0A9D1RTJ6</accession>
<dbReference type="Gene3D" id="3.55.50.10">
    <property type="entry name" value="Baseplate protein-like domains"/>
    <property type="match status" value="1"/>
</dbReference>
<organism evidence="1 2">
    <name type="scientific">Candidatus Flavonifractor merdipullorum</name>
    <dbReference type="NCBI Taxonomy" id="2838590"/>
    <lineage>
        <taxon>Bacteria</taxon>
        <taxon>Bacillati</taxon>
        <taxon>Bacillota</taxon>
        <taxon>Clostridia</taxon>
        <taxon>Eubacteriales</taxon>
        <taxon>Oscillospiraceae</taxon>
        <taxon>Flavonifractor</taxon>
    </lineage>
</organism>
<name>A0A9D1RTJ6_9FIRM</name>
<proteinExistence type="predicted"/>
<evidence type="ECO:0000313" key="1">
    <source>
        <dbReference type="EMBL" id="HIW93919.1"/>
    </source>
</evidence>
<comment type="caution">
    <text evidence="1">The sequence shown here is derived from an EMBL/GenBank/DDBJ whole genome shotgun (WGS) entry which is preliminary data.</text>
</comment>
<reference evidence="1" key="2">
    <citation type="submission" date="2021-04" db="EMBL/GenBank/DDBJ databases">
        <authorList>
            <person name="Gilroy R."/>
        </authorList>
    </citation>
    <scope>NUCLEOTIDE SEQUENCE</scope>
    <source>
        <strain evidence="1">ChiGjej6B6-1540</strain>
    </source>
</reference>
<dbReference type="AlphaFoldDB" id="A0A9D1RTJ6"/>
<dbReference type="Gene3D" id="2.30.300.10">
    <property type="entry name" value="Baseplate protein-like domain - beta roll fold"/>
    <property type="match status" value="1"/>
</dbReference>
<sequence length="312" mass="34758">MTGFLTCWDGSEYQLPQLYEWRLCYGLGSPCDSFEVCALWDGVRADLLAQFTRFRGVWKDQTVFTGVVDECESCRDGNGTRLMIRGRGMAALLLDNEAVGADYQVATLDDILRDHVTPYGITVGERGTFPAVSPFSVDTGSSEWQVVERFARCYGGISPRFDRMGRLILSPLPQSGGYTLGADTAVTSLTLREQRYGRYSQIFVRDTAGKITQTVQDADFTARGGQSRKVLTMPNKTGYEAMRYSARYQLERSAEEARRLEVSLTELFPAWPGELVTVSDQWPGCGGRWSVREMECSWNEEGASSTLVLGTP</sequence>
<evidence type="ECO:0000313" key="2">
    <source>
        <dbReference type="Proteomes" id="UP000824192"/>
    </source>
</evidence>
<dbReference type="SUPFAM" id="SSF69279">
    <property type="entry name" value="Phage tail proteins"/>
    <property type="match status" value="2"/>
</dbReference>
<dbReference type="EMBL" id="DXGA01000106">
    <property type="protein sequence ID" value="HIW93919.1"/>
    <property type="molecule type" value="Genomic_DNA"/>
</dbReference>
<dbReference type="InterPro" id="IPR023399">
    <property type="entry name" value="Baseplate-like_2-layer_sand"/>
</dbReference>